<dbReference type="GO" id="GO:0016020">
    <property type="term" value="C:membrane"/>
    <property type="evidence" value="ECO:0007669"/>
    <property type="project" value="InterPro"/>
</dbReference>
<accession>A0AB39W3P7</accession>
<dbReference type="Pfam" id="PF01531">
    <property type="entry name" value="Glyco_transf_11"/>
    <property type="match status" value="1"/>
</dbReference>
<gene>
    <name evidence="3" type="ORF">AB3G34_00860</name>
</gene>
<evidence type="ECO:0000256" key="2">
    <source>
        <dbReference type="ARBA" id="ARBA00022679"/>
    </source>
</evidence>
<sequence>MDVVVVFNGIGNQMSQYAFYLQKKKINSSTYLISSCHEHNGLEINSVFNISWNERFINKGLKILFRLLMTRRLKIITNPLKYLLKLGGVKVIEENFNYDFNPQYLKPSKGITFYIGGWHNEKYFVNIKNDVLKSFSFSKEIDALSLALAKEMSENESVAIHVRRGDYLNEENINIFGRVCTKSYFEKAINIMNDQIDLPHYYIFSNDIAWVKENLNLERVTYITHNSGKNSWRDIFLMANCKHNIIANSSFSWWGAWLNKNEINKVVSPAKFLNSDKTSDIYPNRWIKIYDN</sequence>
<reference evidence="3" key="1">
    <citation type="submission" date="2024-07" db="EMBL/GenBank/DDBJ databases">
        <authorList>
            <person name="Biller S.J."/>
        </authorList>
    </citation>
    <scope>NUCLEOTIDE SEQUENCE</scope>
    <source>
        <strain evidence="3">WC2409</strain>
    </source>
</reference>
<dbReference type="RefSeq" id="WP_367773630.1">
    <property type="nucleotide sequence ID" value="NZ_CP165625.1"/>
</dbReference>
<dbReference type="PANTHER" id="PTHR11927:SF9">
    <property type="entry name" value="L-FUCOSYLTRANSFERASE"/>
    <property type="match status" value="1"/>
</dbReference>
<dbReference type="Gene3D" id="3.40.50.11350">
    <property type="match status" value="1"/>
</dbReference>
<dbReference type="AlphaFoldDB" id="A0AB39W3P7"/>
<keyword evidence="2" id="KW-0808">Transferase</keyword>
<dbReference type="InterPro" id="IPR002516">
    <property type="entry name" value="Glyco_trans_11"/>
</dbReference>
<dbReference type="GO" id="GO:0008107">
    <property type="term" value="F:galactoside 2-alpha-L-fucosyltransferase activity"/>
    <property type="evidence" value="ECO:0007669"/>
    <property type="project" value="InterPro"/>
</dbReference>
<dbReference type="EMBL" id="CP165625">
    <property type="protein sequence ID" value="XDU95685.1"/>
    <property type="molecule type" value="Genomic_DNA"/>
</dbReference>
<evidence type="ECO:0000313" key="3">
    <source>
        <dbReference type="EMBL" id="XDU95685.1"/>
    </source>
</evidence>
<organism evidence="3">
    <name type="scientific">Flavobacterium sp. WC2409</name>
    <dbReference type="NCBI Taxonomy" id="3234139"/>
    <lineage>
        <taxon>Bacteria</taxon>
        <taxon>Pseudomonadati</taxon>
        <taxon>Bacteroidota</taxon>
        <taxon>Flavobacteriia</taxon>
        <taxon>Flavobacteriales</taxon>
        <taxon>Flavobacteriaceae</taxon>
        <taxon>Flavobacterium</taxon>
    </lineage>
</organism>
<proteinExistence type="predicted"/>
<dbReference type="GO" id="GO:0005975">
    <property type="term" value="P:carbohydrate metabolic process"/>
    <property type="evidence" value="ECO:0007669"/>
    <property type="project" value="InterPro"/>
</dbReference>
<dbReference type="PANTHER" id="PTHR11927">
    <property type="entry name" value="GALACTOSIDE 2-L-FUCOSYLTRANSFERASE"/>
    <property type="match status" value="1"/>
</dbReference>
<keyword evidence="1" id="KW-0328">Glycosyltransferase</keyword>
<protein>
    <submittedName>
        <fullName evidence="3">Alpha-1,2-fucosyltransferase</fullName>
    </submittedName>
</protein>
<dbReference type="CDD" id="cd11301">
    <property type="entry name" value="Fut1_Fut2_like"/>
    <property type="match status" value="1"/>
</dbReference>
<name>A0AB39W3P7_9FLAO</name>
<evidence type="ECO:0000256" key="1">
    <source>
        <dbReference type="ARBA" id="ARBA00022676"/>
    </source>
</evidence>